<dbReference type="SUPFAM" id="SSF56784">
    <property type="entry name" value="HAD-like"/>
    <property type="match status" value="1"/>
</dbReference>
<evidence type="ECO:0000313" key="2">
    <source>
        <dbReference type="Proteomes" id="UP001596122"/>
    </source>
</evidence>
<dbReference type="EMBL" id="JBHSLD010000009">
    <property type="protein sequence ID" value="MFC5381111.1"/>
    <property type="molecule type" value="Genomic_DNA"/>
</dbReference>
<dbReference type="PANTHER" id="PTHR10000">
    <property type="entry name" value="PHOSPHOSERINE PHOSPHATASE"/>
    <property type="match status" value="1"/>
</dbReference>
<sequence>MHLIASDVDGTLVPRLGPMSDRTVAALATARDAGVHVVLATGRPPRWMGGIVERAGLRGRAVLANGALVVDLHRLDEPDAGVVRARTIRGVDVRDMTDAVRRALPGASFAVETARGFGVEPGWPSPVEADLPRASLDDLLREAGDDVIKLLVKTAEPERPGLADAMLATVGDLVAGRAEATHSGDHLPLVELGPPGVDKAAALAEVAAELGVAAADTVAFGDMPNDVAMLRWAGAGYAMADGHPVAREAADHLAPPCAEDGVAQVLERLLEDPDGRAVA</sequence>
<reference evidence="2" key="1">
    <citation type="journal article" date="2019" name="Int. J. Syst. Evol. Microbiol.">
        <title>The Global Catalogue of Microorganisms (GCM) 10K type strain sequencing project: providing services to taxonomists for standard genome sequencing and annotation.</title>
        <authorList>
            <consortium name="The Broad Institute Genomics Platform"/>
            <consortium name="The Broad Institute Genome Sequencing Center for Infectious Disease"/>
            <person name="Wu L."/>
            <person name="Ma J."/>
        </authorList>
    </citation>
    <scope>NUCLEOTIDE SEQUENCE [LARGE SCALE GENOMIC DNA]</scope>
    <source>
        <strain evidence="2">CCUG 43114</strain>
    </source>
</reference>
<dbReference type="Gene3D" id="3.40.50.1000">
    <property type="entry name" value="HAD superfamily/HAD-like"/>
    <property type="match status" value="1"/>
</dbReference>
<accession>A0ABW0GS71</accession>
<gene>
    <name evidence="1" type="ORF">ACFPJ6_09935</name>
</gene>
<evidence type="ECO:0000313" key="1">
    <source>
        <dbReference type="EMBL" id="MFC5381111.1"/>
    </source>
</evidence>
<comment type="caution">
    <text evidence="1">The sequence shown here is derived from an EMBL/GenBank/DDBJ whole genome shotgun (WGS) entry which is preliminary data.</text>
</comment>
<keyword evidence="1" id="KW-0378">Hydrolase</keyword>
<dbReference type="Pfam" id="PF08282">
    <property type="entry name" value="Hydrolase_3"/>
    <property type="match status" value="1"/>
</dbReference>
<name>A0ABW0GS71_9MICO</name>
<dbReference type="InterPro" id="IPR023214">
    <property type="entry name" value="HAD_sf"/>
</dbReference>
<keyword evidence="2" id="KW-1185">Reference proteome</keyword>
<dbReference type="EC" id="3.1.3.-" evidence="1"/>
<dbReference type="PANTHER" id="PTHR10000:SF8">
    <property type="entry name" value="HAD SUPERFAMILY HYDROLASE-LIKE, TYPE 3"/>
    <property type="match status" value="1"/>
</dbReference>
<organism evidence="1 2">
    <name type="scientific">Aquipuribacter nitratireducens</name>
    <dbReference type="NCBI Taxonomy" id="650104"/>
    <lineage>
        <taxon>Bacteria</taxon>
        <taxon>Bacillati</taxon>
        <taxon>Actinomycetota</taxon>
        <taxon>Actinomycetes</taxon>
        <taxon>Micrococcales</taxon>
        <taxon>Intrasporangiaceae</taxon>
        <taxon>Aquipuribacter</taxon>
    </lineage>
</organism>
<dbReference type="GO" id="GO:0016787">
    <property type="term" value="F:hydrolase activity"/>
    <property type="evidence" value="ECO:0007669"/>
    <property type="project" value="UniProtKB-KW"/>
</dbReference>
<proteinExistence type="predicted"/>
<dbReference type="Gene3D" id="3.30.1240.10">
    <property type="match status" value="1"/>
</dbReference>
<dbReference type="InterPro" id="IPR036412">
    <property type="entry name" value="HAD-like_sf"/>
</dbReference>
<dbReference type="Proteomes" id="UP001596122">
    <property type="component" value="Unassembled WGS sequence"/>
</dbReference>
<protein>
    <submittedName>
        <fullName evidence="1">HAD family hydrolase</fullName>
        <ecNumber evidence="1">3.1.3.-</ecNumber>
    </submittedName>
</protein>
<dbReference type="RefSeq" id="WP_340270487.1">
    <property type="nucleotide sequence ID" value="NZ_JBBEOG010000007.1"/>
</dbReference>